<accession>A0ACB8ZHY2</accession>
<dbReference type="Proteomes" id="UP001055879">
    <property type="component" value="Linkage Group LG10"/>
</dbReference>
<evidence type="ECO:0000313" key="1">
    <source>
        <dbReference type="EMBL" id="KAI3697309.1"/>
    </source>
</evidence>
<sequence>MYREYADKSGFDVRLNAKKKNKYDDIQTRWFVCSKEGVPAGKKFDSLDLRPGDRRYRNSNLKRSGCEACVKVHLTKDRTSYEIYEFVEAHNHVLFNANDRRFSRKNRQMQYTDYKHVLNSSSYKVGPTRAHRYQTVLNGGFDQCRSTCVDYKNFKRDAASFVGNKDAKMLINKLSNRRGIVPEYFFEYKCNGRELNAIFWADEVARRNYQEFGDVISFDGTFRTNLHCMIFVPFLAVDNHKSSVVVGSALINGETIDNFTWVLRAFLGCHGKQPVFIITDQCAAMRQAIPLVFTESKHRLCMWHIMNKVPGKVSVALKHNPEFNRVINKLFWNVKIGPEEFESQWHAMIANFGLVGDKWFDHMFEIRQSWIPAFYNDSPMSGLMKTTSRSESANAYVNMYLSCFFDLVQFLTNYDIAIENQRYAQAVDESVTRTTTPRFCSPLGIEVHASRVYTRNVFFEFQRELKKALLGCIIEGVESRGDMKTFLITQKSKSASIQTKYTVERNYSENTVDCQCKLFIRDGYLCRHALAVLVNDKVDRIPDRYILRRWTTDLIPVQMQSAHVRYKEGDTEKENSIRDVYTMVDGIISRARNDKSLIDKLRDILRQFKVEVDTKIPYDDPSQQKKDAIQEHLRVAVPDEVDILPPSGIRNKGCGTGKRLISASEKVQKRSKKPKRKCAKCGQCAGHDSRNCPNV</sequence>
<reference evidence="1 2" key="2">
    <citation type="journal article" date="2022" name="Mol. Ecol. Resour.">
        <title>The genomes of chicory, endive, great burdock and yacon provide insights into Asteraceae paleo-polyploidization history and plant inulin production.</title>
        <authorList>
            <person name="Fan W."/>
            <person name="Wang S."/>
            <person name="Wang H."/>
            <person name="Wang A."/>
            <person name="Jiang F."/>
            <person name="Liu H."/>
            <person name="Zhao H."/>
            <person name="Xu D."/>
            <person name="Zhang Y."/>
        </authorList>
    </citation>
    <scope>NUCLEOTIDE SEQUENCE [LARGE SCALE GENOMIC DNA]</scope>
    <source>
        <strain evidence="2">cv. Niubang</strain>
    </source>
</reference>
<keyword evidence="2" id="KW-1185">Reference proteome</keyword>
<reference evidence="2" key="1">
    <citation type="journal article" date="2022" name="Mol. Ecol. Resour.">
        <title>The genomes of chicory, endive, great burdock and yacon provide insights into Asteraceae palaeo-polyploidization history and plant inulin production.</title>
        <authorList>
            <person name="Fan W."/>
            <person name="Wang S."/>
            <person name="Wang H."/>
            <person name="Wang A."/>
            <person name="Jiang F."/>
            <person name="Liu H."/>
            <person name="Zhao H."/>
            <person name="Xu D."/>
            <person name="Zhang Y."/>
        </authorList>
    </citation>
    <scope>NUCLEOTIDE SEQUENCE [LARGE SCALE GENOMIC DNA]</scope>
    <source>
        <strain evidence="2">cv. Niubang</strain>
    </source>
</reference>
<proteinExistence type="predicted"/>
<comment type="caution">
    <text evidence="1">The sequence shown here is derived from an EMBL/GenBank/DDBJ whole genome shotgun (WGS) entry which is preliminary data.</text>
</comment>
<evidence type="ECO:0000313" key="2">
    <source>
        <dbReference type="Proteomes" id="UP001055879"/>
    </source>
</evidence>
<dbReference type="EMBL" id="CM042056">
    <property type="protein sequence ID" value="KAI3697309.1"/>
    <property type="molecule type" value="Genomic_DNA"/>
</dbReference>
<organism evidence="1 2">
    <name type="scientific">Arctium lappa</name>
    <name type="common">Greater burdock</name>
    <name type="synonym">Lappa major</name>
    <dbReference type="NCBI Taxonomy" id="4217"/>
    <lineage>
        <taxon>Eukaryota</taxon>
        <taxon>Viridiplantae</taxon>
        <taxon>Streptophyta</taxon>
        <taxon>Embryophyta</taxon>
        <taxon>Tracheophyta</taxon>
        <taxon>Spermatophyta</taxon>
        <taxon>Magnoliopsida</taxon>
        <taxon>eudicotyledons</taxon>
        <taxon>Gunneridae</taxon>
        <taxon>Pentapetalae</taxon>
        <taxon>asterids</taxon>
        <taxon>campanulids</taxon>
        <taxon>Asterales</taxon>
        <taxon>Asteraceae</taxon>
        <taxon>Carduoideae</taxon>
        <taxon>Cardueae</taxon>
        <taxon>Arctiinae</taxon>
        <taxon>Arctium</taxon>
    </lineage>
</organism>
<name>A0ACB8ZHY2_ARCLA</name>
<protein>
    <submittedName>
        <fullName evidence="1">Uncharacterized protein</fullName>
    </submittedName>
</protein>
<gene>
    <name evidence="1" type="ORF">L6452_30237</name>
</gene>